<keyword evidence="1" id="KW-0808">Transferase</keyword>
<evidence type="ECO:0000313" key="1">
    <source>
        <dbReference type="EMBL" id="OEL14036.1"/>
    </source>
</evidence>
<protein>
    <submittedName>
        <fullName evidence="1">Putative O-methyltransferase 2</fullName>
    </submittedName>
</protein>
<dbReference type="GO" id="GO:0032259">
    <property type="term" value="P:methylation"/>
    <property type="evidence" value="ECO:0007669"/>
    <property type="project" value="UniProtKB-KW"/>
</dbReference>
<comment type="caution">
    <text evidence="1">The sequence shown here is derived from an EMBL/GenBank/DDBJ whole genome shotgun (WGS) entry which is preliminary data.</text>
</comment>
<proteinExistence type="predicted"/>
<dbReference type="AlphaFoldDB" id="A0A1E5UME9"/>
<reference evidence="1 2" key="1">
    <citation type="submission" date="2016-09" db="EMBL/GenBank/DDBJ databases">
        <title>The draft genome of Dichanthelium oligosanthes: A C3 panicoid grass species.</title>
        <authorList>
            <person name="Studer A.J."/>
            <person name="Schnable J.C."/>
            <person name="Brutnell T.P."/>
        </authorList>
    </citation>
    <scope>NUCLEOTIDE SEQUENCE [LARGE SCALE GENOMIC DNA]</scope>
    <source>
        <strain evidence="2">cv. Kellogg 1175</strain>
        <tissue evidence="1">Leaf</tissue>
    </source>
</reference>
<feature type="non-terminal residue" evidence="1">
    <location>
        <position position="1"/>
    </location>
</feature>
<keyword evidence="1" id="KW-0489">Methyltransferase</keyword>
<organism evidence="1 2">
    <name type="scientific">Dichanthelium oligosanthes</name>
    <dbReference type="NCBI Taxonomy" id="888268"/>
    <lineage>
        <taxon>Eukaryota</taxon>
        <taxon>Viridiplantae</taxon>
        <taxon>Streptophyta</taxon>
        <taxon>Embryophyta</taxon>
        <taxon>Tracheophyta</taxon>
        <taxon>Spermatophyta</taxon>
        <taxon>Magnoliopsida</taxon>
        <taxon>Liliopsida</taxon>
        <taxon>Poales</taxon>
        <taxon>Poaceae</taxon>
        <taxon>PACMAD clade</taxon>
        <taxon>Panicoideae</taxon>
        <taxon>Panicodae</taxon>
        <taxon>Paniceae</taxon>
        <taxon>Dichantheliinae</taxon>
        <taxon>Dichanthelium</taxon>
    </lineage>
</organism>
<keyword evidence="2" id="KW-1185">Reference proteome</keyword>
<dbReference type="GO" id="GO:0008168">
    <property type="term" value="F:methyltransferase activity"/>
    <property type="evidence" value="ECO:0007669"/>
    <property type="project" value="UniProtKB-KW"/>
</dbReference>
<name>A0A1E5UME9_9POAL</name>
<dbReference type="Proteomes" id="UP000095767">
    <property type="component" value="Unassembled WGS sequence"/>
</dbReference>
<accession>A0A1E5UME9</accession>
<evidence type="ECO:0000313" key="2">
    <source>
        <dbReference type="Proteomes" id="UP000095767"/>
    </source>
</evidence>
<gene>
    <name evidence="1" type="ORF">BAE44_0024942</name>
</gene>
<dbReference type="EMBL" id="LWDX02071322">
    <property type="protein sequence ID" value="OEL14036.1"/>
    <property type="molecule type" value="Genomic_DNA"/>
</dbReference>
<sequence length="40" mass="4673">LGVALCFYTFHQQPRQWAKAICLNLSLRIAVRHEEDARCD</sequence>